<sequence>MATYVGKDVSKIKAKGGGKWKYMPEKDMLEISSKFSPYRSLFMWYMWRIQNVDVDAMQN</sequence>
<dbReference type="AlphaFoldDB" id="A0A9P8RSJ6"/>
<name>A0A9P8RSJ6_9PEZI</name>
<dbReference type="Proteomes" id="UP000750711">
    <property type="component" value="Unassembled WGS sequence"/>
</dbReference>
<comment type="caution">
    <text evidence="1">The sequence shown here is derived from an EMBL/GenBank/DDBJ whole genome shotgun (WGS) entry which is preliminary data.</text>
</comment>
<protein>
    <submittedName>
        <fullName evidence="1">Uncharacterized protein</fullName>
    </submittedName>
</protein>
<gene>
    <name evidence="1" type="ORF">GP486_001949</name>
</gene>
<dbReference type="Gene3D" id="1.10.1670.40">
    <property type="match status" value="1"/>
</dbReference>
<dbReference type="EMBL" id="JAGHQM010000197">
    <property type="protein sequence ID" value="KAH0563483.1"/>
    <property type="molecule type" value="Genomic_DNA"/>
</dbReference>
<evidence type="ECO:0000313" key="2">
    <source>
        <dbReference type="Proteomes" id="UP000750711"/>
    </source>
</evidence>
<proteinExistence type="predicted"/>
<keyword evidence="2" id="KW-1185">Reference proteome</keyword>
<organism evidence="1 2">
    <name type="scientific">Trichoglossum hirsutum</name>
    <dbReference type="NCBI Taxonomy" id="265104"/>
    <lineage>
        <taxon>Eukaryota</taxon>
        <taxon>Fungi</taxon>
        <taxon>Dikarya</taxon>
        <taxon>Ascomycota</taxon>
        <taxon>Pezizomycotina</taxon>
        <taxon>Geoglossomycetes</taxon>
        <taxon>Geoglossales</taxon>
        <taxon>Geoglossaceae</taxon>
        <taxon>Trichoglossum</taxon>
    </lineage>
</organism>
<reference evidence="1" key="1">
    <citation type="submission" date="2021-03" db="EMBL/GenBank/DDBJ databases">
        <title>Comparative genomics and phylogenomic investigation of the class Geoglossomycetes provide insights into ecological specialization and systematics.</title>
        <authorList>
            <person name="Melie T."/>
            <person name="Pirro S."/>
            <person name="Miller A.N."/>
            <person name="Quandt A."/>
        </authorList>
    </citation>
    <scope>NUCLEOTIDE SEQUENCE</scope>
    <source>
        <strain evidence="1">CAQ_001_2017</strain>
    </source>
</reference>
<accession>A0A9P8RSJ6</accession>
<evidence type="ECO:0000313" key="1">
    <source>
        <dbReference type="EMBL" id="KAH0563483.1"/>
    </source>
</evidence>